<reference evidence="2" key="1">
    <citation type="submission" date="2025-08" db="UniProtKB">
        <authorList>
            <consortium name="Ensembl"/>
        </authorList>
    </citation>
    <scope>IDENTIFICATION</scope>
</reference>
<evidence type="ECO:0008006" key="4">
    <source>
        <dbReference type="Google" id="ProtNLM"/>
    </source>
</evidence>
<reference evidence="2" key="2">
    <citation type="submission" date="2025-09" db="UniProtKB">
        <authorList>
            <consortium name="Ensembl"/>
        </authorList>
    </citation>
    <scope>IDENTIFICATION</scope>
</reference>
<evidence type="ECO:0000313" key="3">
    <source>
        <dbReference type="Proteomes" id="UP000472262"/>
    </source>
</evidence>
<proteinExistence type="predicted"/>
<name>A0A672JUL7_SINGR</name>
<dbReference type="OMA" id="LRPENSC"/>
<keyword evidence="3" id="KW-1185">Reference proteome</keyword>
<dbReference type="Gene3D" id="3.30.420.10">
    <property type="entry name" value="Ribonuclease H-like superfamily/Ribonuclease H"/>
    <property type="match status" value="1"/>
</dbReference>
<dbReference type="AlphaFoldDB" id="A0A672JUL7"/>
<accession>A0A672JUL7</accession>
<evidence type="ECO:0000313" key="2">
    <source>
        <dbReference type="Ensembl" id="ENSSGRP00000001286.1"/>
    </source>
</evidence>
<feature type="signal peptide" evidence="1">
    <location>
        <begin position="1"/>
        <end position="26"/>
    </location>
</feature>
<dbReference type="GO" id="GO:0003676">
    <property type="term" value="F:nucleic acid binding"/>
    <property type="evidence" value="ECO:0007669"/>
    <property type="project" value="InterPro"/>
</dbReference>
<sequence length="93" mass="10764">MIPLIFPKWLNTNVIVWGAFLPAGVGELLHCEQSDNALEYRRILQNGVMYQQDNAPAQTTKTIKKWLKNKSIRLMFWPGQSLSEPYSEYLVSH</sequence>
<organism evidence="2 3">
    <name type="scientific">Sinocyclocheilus grahami</name>
    <name type="common">Dianchi golden-line fish</name>
    <name type="synonym">Barbus grahami</name>
    <dbReference type="NCBI Taxonomy" id="75366"/>
    <lineage>
        <taxon>Eukaryota</taxon>
        <taxon>Metazoa</taxon>
        <taxon>Chordata</taxon>
        <taxon>Craniata</taxon>
        <taxon>Vertebrata</taxon>
        <taxon>Euteleostomi</taxon>
        <taxon>Actinopterygii</taxon>
        <taxon>Neopterygii</taxon>
        <taxon>Teleostei</taxon>
        <taxon>Ostariophysi</taxon>
        <taxon>Cypriniformes</taxon>
        <taxon>Cyprinidae</taxon>
        <taxon>Cyprininae</taxon>
        <taxon>Sinocyclocheilus</taxon>
    </lineage>
</organism>
<keyword evidence="1" id="KW-0732">Signal</keyword>
<protein>
    <recommendedName>
        <fullName evidence="4">Tc1-like transposase DDE domain-containing protein</fullName>
    </recommendedName>
</protein>
<dbReference type="Ensembl" id="ENSSGRT00000001404.1">
    <property type="protein sequence ID" value="ENSSGRP00000001286.1"/>
    <property type="gene ID" value="ENSSGRG00000000766.1"/>
</dbReference>
<feature type="chain" id="PRO_5025544827" description="Tc1-like transposase DDE domain-containing protein" evidence="1">
    <location>
        <begin position="27"/>
        <end position="93"/>
    </location>
</feature>
<dbReference type="InParanoid" id="A0A672JUL7"/>
<evidence type="ECO:0000256" key="1">
    <source>
        <dbReference type="SAM" id="SignalP"/>
    </source>
</evidence>
<dbReference type="InterPro" id="IPR036397">
    <property type="entry name" value="RNaseH_sf"/>
</dbReference>
<dbReference type="Proteomes" id="UP000472262">
    <property type="component" value="Unassembled WGS sequence"/>
</dbReference>